<dbReference type="SMART" id="SM00065">
    <property type="entry name" value="GAF"/>
    <property type="match status" value="2"/>
</dbReference>
<dbReference type="AlphaFoldDB" id="A0A3S4RDH1"/>
<dbReference type="Gene3D" id="1.20.5.1930">
    <property type="match status" value="1"/>
</dbReference>
<keyword evidence="5 13" id="KW-0808">Transferase</keyword>
<organism evidence="13 14">
    <name type="scientific">Mycolicibacterium chitae</name>
    <name type="common">Mycobacterium chitae</name>
    <dbReference type="NCBI Taxonomy" id="1792"/>
    <lineage>
        <taxon>Bacteria</taxon>
        <taxon>Bacillati</taxon>
        <taxon>Actinomycetota</taxon>
        <taxon>Actinomycetes</taxon>
        <taxon>Mycobacteriales</taxon>
        <taxon>Mycobacteriaceae</taxon>
        <taxon>Mycolicibacterium</taxon>
    </lineage>
</organism>
<evidence type="ECO:0000256" key="1">
    <source>
        <dbReference type="ARBA" id="ARBA00001946"/>
    </source>
</evidence>
<dbReference type="GO" id="GO:0005524">
    <property type="term" value="F:ATP binding"/>
    <property type="evidence" value="ECO:0007669"/>
    <property type="project" value="UniProtKB-ARBA"/>
</dbReference>
<dbReference type="EMBL" id="LR134355">
    <property type="protein sequence ID" value="VEG45814.1"/>
    <property type="molecule type" value="Genomic_DNA"/>
</dbReference>
<evidence type="ECO:0000259" key="12">
    <source>
        <dbReference type="SMART" id="SM00387"/>
    </source>
</evidence>
<evidence type="ECO:0000259" key="11">
    <source>
        <dbReference type="SMART" id="SM00065"/>
    </source>
</evidence>
<evidence type="ECO:0000256" key="8">
    <source>
        <dbReference type="ARBA" id="ARBA00022842"/>
    </source>
</evidence>
<evidence type="ECO:0000256" key="2">
    <source>
        <dbReference type="ARBA" id="ARBA00001971"/>
    </source>
</evidence>
<dbReference type="GO" id="GO:0046983">
    <property type="term" value="F:protein dimerization activity"/>
    <property type="evidence" value="ECO:0007669"/>
    <property type="project" value="InterPro"/>
</dbReference>
<dbReference type="GO" id="GO:0000155">
    <property type="term" value="F:phosphorelay sensor kinase activity"/>
    <property type="evidence" value="ECO:0007669"/>
    <property type="project" value="InterPro"/>
</dbReference>
<dbReference type="Pfam" id="PF02518">
    <property type="entry name" value="HATPase_c"/>
    <property type="match status" value="1"/>
</dbReference>
<keyword evidence="8" id="KW-0460">Magnesium</keyword>
<comment type="cofactor">
    <cofactor evidence="1">
        <name>Mg(2+)</name>
        <dbReference type="ChEBI" id="CHEBI:18420"/>
    </cofactor>
</comment>
<dbReference type="PANTHER" id="PTHR24421:SF56">
    <property type="entry name" value="OXYGEN SENSOR HISTIDINE KINASE RESPONSE REGULATOR DOST"/>
    <property type="match status" value="1"/>
</dbReference>
<keyword evidence="7" id="KW-0418">Kinase</keyword>
<dbReference type="GO" id="GO:0070026">
    <property type="term" value="F:nitric oxide binding"/>
    <property type="evidence" value="ECO:0007669"/>
    <property type="project" value="UniProtKB-ARBA"/>
</dbReference>
<dbReference type="InterPro" id="IPR029016">
    <property type="entry name" value="GAF-like_dom_sf"/>
</dbReference>
<dbReference type="GO" id="GO:0070483">
    <property type="term" value="P:detection of hypoxia"/>
    <property type="evidence" value="ECO:0007669"/>
    <property type="project" value="UniProtKB-ARBA"/>
</dbReference>
<feature type="domain" description="GAF" evidence="11">
    <location>
        <begin position="194"/>
        <end position="329"/>
    </location>
</feature>
<dbReference type="InterPro" id="IPR011712">
    <property type="entry name" value="Sig_transdc_His_kin_sub3_dim/P"/>
</dbReference>
<gene>
    <name evidence="13" type="primary">devS</name>
    <name evidence="13" type="ORF">NCTC10485_00781</name>
</gene>
<dbReference type="SMART" id="SM00387">
    <property type="entry name" value="HATPase_c"/>
    <property type="match status" value="1"/>
</dbReference>
<dbReference type="GO" id="GO:0020037">
    <property type="term" value="F:heme binding"/>
    <property type="evidence" value="ECO:0007669"/>
    <property type="project" value="UniProtKB-ARBA"/>
</dbReference>
<name>A0A3S4RDH1_MYCCI</name>
<evidence type="ECO:0000256" key="10">
    <source>
        <dbReference type="ARBA" id="ARBA00023012"/>
    </source>
</evidence>
<keyword evidence="10" id="KW-0902">Two-component regulatory system</keyword>
<dbReference type="GO" id="GO:0016020">
    <property type="term" value="C:membrane"/>
    <property type="evidence" value="ECO:0007669"/>
    <property type="project" value="InterPro"/>
</dbReference>
<dbReference type="GO" id="GO:0000287">
    <property type="term" value="F:magnesium ion binding"/>
    <property type="evidence" value="ECO:0007669"/>
    <property type="project" value="UniProtKB-ARBA"/>
</dbReference>
<dbReference type="Pfam" id="PF13492">
    <property type="entry name" value="GAF_3"/>
    <property type="match status" value="1"/>
</dbReference>
<dbReference type="RefSeq" id="WP_179967159.1">
    <property type="nucleotide sequence ID" value="NZ_AP022604.1"/>
</dbReference>
<evidence type="ECO:0000256" key="6">
    <source>
        <dbReference type="ARBA" id="ARBA00022723"/>
    </source>
</evidence>
<reference evidence="13 14" key="1">
    <citation type="submission" date="2018-12" db="EMBL/GenBank/DDBJ databases">
        <authorList>
            <consortium name="Pathogen Informatics"/>
        </authorList>
    </citation>
    <scope>NUCLEOTIDE SEQUENCE [LARGE SCALE GENOMIC DNA]</scope>
    <source>
        <strain evidence="13 14">NCTC10485</strain>
    </source>
</reference>
<sequence length="524" mass="55666">MSSAEARARNGLVDALLAVTSDLNLEQTLQTIVHTAMRLVDAQYGALGVASTESHHRLERFLHEGMDDATRRLIGPLPSGQGVLGLLFHTTEPVRIEDLSQHPSSVGFPPHHPPMRSFLGVPIRTRDQVFGNLYLTEKRGGRQFSADDEVLVQALAAAAGIAIENARLYQAAQTRQQWIEATRDLSSNLLAGQDPVVVHDQIVDAAARLTGAAYSALLVPGEDHALTVAAATRAELIGRAVPVNGSAAGRAFTERKPMRLNGFDDFQAAADGGIALVLPMREPAVVSGVLLCVADDPSACTPEQLDMMAAFADQCAQALQSATAQRRMRELDVLSDRDRIARDLHDHVIQRLFAIGLSLQGARTSDAEGTSARISGALDDLQEVVQEIRTAIFDLHGGSVTRLRQRLEQVVTQMTADSPVRATFHVSGPLSVVEAGLADHAEAVVREAVSNAVRHADAAAVSVTVEIADNLTITVTDNGAGFPEVTSRSGLANLDARARECGGALDLGAGPEGGARLVWSVPLP</sequence>
<keyword evidence="6" id="KW-0479">Metal-binding</keyword>
<dbReference type="SUPFAM" id="SSF55874">
    <property type="entry name" value="ATPase domain of HSP90 chaperone/DNA topoisomerase II/histidine kinase"/>
    <property type="match status" value="1"/>
</dbReference>
<evidence type="ECO:0000313" key="13">
    <source>
        <dbReference type="EMBL" id="VEG45814.1"/>
    </source>
</evidence>
<feature type="domain" description="Histidine kinase/HSP90-like ATPase" evidence="12">
    <location>
        <begin position="436"/>
        <end position="524"/>
    </location>
</feature>
<evidence type="ECO:0000256" key="7">
    <source>
        <dbReference type="ARBA" id="ARBA00022777"/>
    </source>
</evidence>
<dbReference type="InterPro" id="IPR003018">
    <property type="entry name" value="GAF"/>
</dbReference>
<evidence type="ECO:0000256" key="5">
    <source>
        <dbReference type="ARBA" id="ARBA00022679"/>
    </source>
</evidence>
<dbReference type="PANTHER" id="PTHR24421">
    <property type="entry name" value="NITRATE/NITRITE SENSOR PROTEIN NARX-RELATED"/>
    <property type="match status" value="1"/>
</dbReference>
<feature type="domain" description="GAF" evidence="11">
    <location>
        <begin position="24"/>
        <end position="173"/>
    </location>
</feature>
<dbReference type="InterPro" id="IPR003594">
    <property type="entry name" value="HATPase_dom"/>
</dbReference>
<comment type="cofactor">
    <cofactor evidence="2">
        <name>heme</name>
        <dbReference type="ChEBI" id="CHEBI:30413"/>
    </cofactor>
</comment>
<dbReference type="GO" id="GO:0019825">
    <property type="term" value="F:oxygen binding"/>
    <property type="evidence" value="ECO:0007669"/>
    <property type="project" value="UniProtKB-ARBA"/>
</dbReference>
<evidence type="ECO:0000313" key="14">
    <source>
        <dbReference type="Proteomes" id="UP000282551"/>
    </source>
</evidence>
<dbReference type="EC" id="2.7.13.3" evidence="13"/>
<dbReference type="Pfam" id="PF13185">
    <property type="entry name" value="GAF_2"/>
    <property type="match status" value="1"/>
</dbReference>
<dbReference type="CDD" id="cd16917">
    <property type="entry name" value="HATPase_UhpB-NarQ-NarX-like"/>
    <property type="match status" value="1"/>
</dbReference>
<dbReference type="FunFam" id="3.30.450.40:FF:000052">
    <property type="entry name" value="Oxygen sensor histidine kinase response regulator DevS/DosS"/>
    <property type="match status" value="1"/>
</dbReference>
<evidence type="ECO:0000256" key="3">
    <source>
        <dbReference type="ARBA" id="ARBA00022490"/>
    </source>
</evidence>
<evidence type="ECO:0000256" key="9">
    <source>
        <dbReference type="ARBA" id="ARBA00023004"/>
    </source>
</evidence>
<dbReference type="Gene3D" id="3.30.450.40">
    <property type="match status" value="2"/>
</dbReference>
<dbReference type="Proteomes" id="UP000282551">
    <property type="component" value="Chromosome"/>
</dbReference>
<keyword evidence="4" id="KW-0597">Phosphoprotein</keyword>
<evidence type="ECO:0000256" key="4">
    <source>
        <dbReference type="ARBA" id="ARBA00022553"/>
    </source>
</evidence>
<dbReference type="GO" id="GO:0019826">
    <property type="term" value="F:oxygen sensor activity"/>
    <property type="evidence" value="ECO:0007669"/>
    <property type="project" value="UniProtKB-ARBA"/>
</dbReference>
<dbReference type="InterPro" id="IPR050482">
    <property type="entry name" value="Sensor_HK_TwoCompSys"/>
</dbReference>
<dbReference type="Pfam" id="PF07730">
    <property type="entry name" value="HisKA_3"/>
    <property type="match status" value="1"/>
</dbReference>
<dbReference type="SUPFAM" id="SSF55781">
    <property type="entry name" value="GAF domain-like"/>
    <property type="match status" value="2"/>
</dbReference>
<proteinExistence type="predicted"/>
<accession>A0A3S4RDH1</accession>
<keyword evidence="3" id="KW-0963">Cytoplasm</keyword>
<keyword evidence="9" id="KW-0408">Iron</keyword>
<protein>
    <submittedName>
        <fullName evidence="13">GAF family protein</fullName>
        <ecNumber evidence="13">2.7.13.3</ecNumber>
    </submittedName>
</protein>
<dbReference type="Gene3D" id="3.30.565.10">
    <property type="entry name" value="Histidine kinase-like ATPase, C-terminal domain"/>
    <property type="match status" value="1"/>
</dbReference>
<dbReference type="InterPro" id="IPR036890">
    <property type="entry name" value="HATPase_C_sf"/>
</dbReference>
<keyword evidence="14" id="KW-1185">Reference proteome</keyword>
<dbReference type="GO" id="GO:0070025">
    <property type="term" value="F:carbon monoxide binding"/>
    <property type="evidence" value="ECO:0007669"/>
    <property type="project" value="UniProtKB-ARBA"/>
</dbReference>